<evidence type="ECO:0000256" key="1">
    <source>
        <dbReference type="SAM" id="MobiDB-lite"/>
    </source>
</evidence>
<dbReference type="InterPro" id="IPR013137">
    <property type="entry name" value="Znf_TFIIB"/>
</dbReference>
<organism evidence="3 4">
    <name type="scientific">Pseudoloma neurophilia</name>
    <dbReference type="NCBI Taxonomy" id="146866"/>
    <lineage>
        <taxon>Eukaryota</taxon>
        <taxon>Fungi</taxon>
        <taxon>Fungi incertae sedis</taxon>
        <taxon>Microsporidia</taxon>
        <taxon>Pseudoloma</taxon>
    </lineage>
</organism>
<accession>A0A0R0LWV3</accession>
<feature type="compositionally biased region" description="Low complexity" evidence="1">
    <location>
        <begin position="17"/>
        <end position="45"/>
    </location>
</feature>
<dbReference type="Pfam" id="PF08271">
    <property type="entry name" value="Zn_Ribbon_TF"/>
    <property type="match status" value="1"/>
</dbReference>
<proteinExistence type="predicted"/>
<dbReference type="VEuPathDB" id="MicrosporidiaDB:M153_18711000416"/>
<dbReference type="GO" id="GO:0003743">
    <property type="term" value="F:translation initiation factor activity"/>
    <property type="evidence" value="ECO:0007669"/>
    <property type="project" value="UniProtKB-KW"/>
</dbReference>
<evidence type="ECO:0000259" key="2">
    <source>
        <dbReference type="Pfam" id="PF08271"/>
    </source>
</evidence>
<sequence>MSNIRRDDQSSPKRAGSNLNSINQNTVNQNTTSLNTTTPLNTITQSNTTTQANTITQTNTITQSNLSDKIDSTQKRKKLIVKKNEPFCKDCNTDQYILDDPKTGSVLCSNCGAVISTSLIDEKSEWRSFEENSLNPSRV</sequence>
<reference evidence="3 4" key="1">
    <citation type="submission" date="2015-07" db="EMBL/GenBank/DDBJ databases">
        <title>The genome of Pseudoloma neurophilia, a relevant intracellular parasite of the zebrafish.</title>
        <authorList>
            <person name="Ndikumana S."/>
            <person name="Pelin A."/>
            <person name="Sanders J."/>
            <person name="Corradi N."/>
        </authorList>
    </citation>
    <scope>NUCLEOTIDE SEQUENCE [LARGE SCALE GENOMIC DNA]</scope>
    <source>
        <strain evidence="3 4">MK1</strain>
    </source>
</reference>
<gene>
    <name evidence="3" type="ORF">M153_18711000416</name>
</gene>
<dbReference type="SUPFAM" id="SSF57783">
    <property type="entry name" value="Zinc beta-ribbon"/>
    <property type="match status" value="1"/>
</dbReference>
<comment type="caution">
    <text evidence="3">The sequence shown here is derived from an EMBL/GenBank/DDBJ whole genome shotgun (WGS) entry which is preliminary data.</text>
</comment>
<keyword evidence="4" id="KW-1185">Reference proteome</keyword>
<keyword evidence="3" id="KW-0648">Protein biosynthesis</keyword>
<name>A0A0R0LWV3_9MICR</name>
<feature type="compositionally biased region" description="Basic and acidic residues" evidence="1">
    <location>
        <begin position="1"/>
        <end position="11"/>
    </location>
</feature>
<dbReference type="AlphaFoldDB" id="A0A0R0LWV3"/>
<dbReference type="Gene3D" id="2.20.25.10">
    <property type="match status" value="1"/>
</dbReference>
<feature type="non-terminal residue" evidence="3">
    <location>
        <position position="139"/>
    </location>
</feature>
<dbReference type="OrthoDB" id="25790at2759"/>
<feature type="domain" description="TFIIB-type" evidence="2">
    <location>
        <begin position="87"/>
        <end position="129"/>
    </location>
</feature>
<evidence type="ECO:0000313" key="4">
    <source>
        <dbReference type="Proteomes" id="UP000051530"/>
    </source>
</evidence>
<feature type="region of interest" description="Disordered" evidence="1">
    <location>
        <begin position="1"/>
        <end position="45"/>
    </location>
</feature>
<evidence type="ECO:0000313" key="3">
    <source>
        <dbReference type="EMBL" id="KRH91918.1"/>
    </source>
</evidence>
<keyword evidence="3" id="KW-0396">Initiation factor</keyword>
<dbReference type="Proteomes" id="UP000051530">
    <property type="component" value="Unassembled WGS sequence"/>
</dbReference>
<dbReference type="EMBL" id="LGUB01001394">
    <property type="protein sequence ID" value="KRH91918.1"/>
    <property type="molecule type" value="Genomic_DNA"/>
</dbReference>
<protein>
    <submittedName>
        <fullName evidence="3">Transcription initiation factor TFIIB</fullName>
    </submittedName>
</protein>